<organism evidence="1 2">
    <name type="scientific">Flavobacterium zepuense</name>
    <dbReference type="NCBI Taxonomy" id="2593302"/>
    <lineage>
        <taxon>Bacteria</taxon>
        <taxon>Pseudomonadati</taxon>
        <taxon>Bacteroidota</taxon>
        <taxon>Flavobacteriia</taxon>
        <taxon>Flavobacteriales</taxon>
        <taxon>Flavobacteriaceae</taxon>
        <taxon>Flavobacterium</taxon>
    </lineage>
</organism>
<dbReference type="Proteomes" id="UP000320643">
    <property type="component" value="Unassembled WGS sequence"/>
</dbReference>
<protein>
    <submittedName>
        <fullName evidence="1">Uncharacterized protein</fullName>
    </submittedName>
</protein>
<name>A0A552UWM0_9FLAO</name>
<dbReference type="EMBL" id="VJVZ01000012">
    <property type="protein sequence ID" value="TRW22624.1"/>
    <property type="molecule type" value="Genomic_DNA"/>
</dbReference>
<gene>
    <name evidence="1" type="ORF">FMM05_17245</name>
</gene>
<keyword evidence="2" id="KW-1185">Reference proteome</keyword>
<evidence type="ECO:0000313" key="2">
    <source>
        <dbReference type="Proteomes" id="UP000320643"/>
    </source>
</evidence>
<dbReference type="RefSeq" id="WP_143374667.1">
    <property type="nucleotide sequence ID" value="NZ_VJVZ01000012.1"/>
</dbReference>
<comment type="caution">
    <text evidence="1">The sequence shown here is derived from an EMBL/GenBank/DDBJ whole genome shotgun (WGS) entry which is preliminary data.</text>
</comment>
<proteinExistence type="predicted"/>
<dbReference type="OrthoDB" id="1435645at2"/>
<evidence type="ECO:0000313" key="1">
    <source>
        <dbReference type="EMBL" id="TRW22624.1"/>
    </source>
</evidence>
<reference evidence="1 2" key="1">
    <citation type="submission" date="2019-07" db="EMBL/GenBank/DDBJ databases">
        <title>Flavobacterium sp. nov., isolated from glacier ice.</title>
        <authorList>
            <person name="Liu Q."/>
            <person name="Xin Y.-H."/>
        </authorList>
    </citation>
    <scope>NUCLEOTIDE SEQUENCE [LARGE SCALE GENOMIC DNA]</scope>
    <source>
        <strain evidence="1 2">ZT4R6</strain>
    </source>
</reference>
<sequence length="124" mass="14090">MPVSFGMRNEENERINNVLKQLVALTFVPENWNEGNAATQLQKLGLSLEVLKTISIQELTDYLLMYHMDWANMELFADVVASLSTKAGLELLKEKAVGTYNFIQQESKMFSFEIMGKVNALNKI</sequence>
<dbReference type="AlphaFoldDB" id="A0A552UWM0"/>
<accession>A0A552UWM0</accession>